<dbReference type="SUPFAM" id="SSF53335">
    <property type="entry name" value="S-adenosyl-L-methionine-dependent methyltransferases"/>
    <property type="match status" value="1"/>
</dbReference>
<feature type="region of interest" description="Disordered" evidence="4">
    <location>
        <begin position="241"/>
        <end position="264"/>
    </location>
</feature>
<dbReference type="RefSeq" id="WP_146315170.1">
    <property type="nucleotide sequence ID" value="NZ_VCQV01000003.1"/>
</dbReference>
<evidence type="ECO:0000256" key="4">
    <source>
        <dbReference type="SAM" id="MobiDB-lite"/>
    </source>
</evidence>
<dbReference type="PANTHER" id="PTHR32183">
    <property type="match status" value="1"/>
</dbReference>
<keyword evidence="1 6" id="KW-0489">Methyltransferase</keyword>
<dbReference type="InterPro" id="IPR041698">
    <property type="entry name" value="Methyltransf_25"/>
</dbReference>
<organism evidence="6 7">
    <name type="scientific">Leekyejoonella antrihumi</name>
    <dbReference type="NCBI Taxonomy" id="1660198"/>
    <lineage>
        <taxon>Bacteria</taxon>
        <taxon>Bacillati</taxon>
        <taxon>Actinomycetota</taxon>
        <taxon>Actinomycetes</taxon>
        <taxon>Micrococcales</taxon>
        <taxon>Dermacoccaceae</taxon>
        <taxon>Leekyejoonella</taxon>
    </lineage>
</organism>
<evidence type="ECO:0000256" key="1">
    <source>
        <dbReference type="ARBA" id="ARBA00022603"/>
    </source>
</evidence>
<feature type="domain" description="Methyltransferase" evidence="5">
    <location>
        <begin position="109"/>
        <end position="201"/>
    </location>
</feature>
<keyword evidence="3" id="KW-0949">S-adenosyl-L-methionine</keyword>
<gene>
    <name evidence="6" type="ORF">FGL98_02895</name>
</gene>
<dbReference type="EMBL" id="VCQV01000003">
    <property type="protein sequence ID" value="TWP38193.1"/>
    <property type="molecule type" value="Genomic_DNA"/>
</dbReference>
<dbReference type="Gene3D" id="3.40.50.150">
    <property type="entry name" value="Vaccinia Virus protein VP39"/>
    <property type="match status" value="1"/>
</dbReference>
<dbReference type="GO" id="GO:0008168">
    <property type="term" value="F:methyltransferase activity"/>
    <property type="evidence" value="ECO:0007669"/>
    <property type="project" value="UniProtKB-KW"/>
</dbReference>
<accession>A0A563E7F7</accession>
<keyword evidence="2 6" id="KW-0808">Transferase</keyword>
<dbReference type="InterPro" id="IPR029063">
    <property type="entry name" value="SAM-dependent_MTases_sf"/>
</dbReference>
<dbReference type="PANTHER" id="PTHR32183:SF6">
    <property type="entry name" value="CYSTEINE SULFINATE DESULFINASE_CYSTEINE DESULFURASE AND RELATED ENZYMES"/>
    <property type="match status" value="1"/>
</dbReference>
<reference evidence="6 7" key="1">
    <citation type="submission" date="2019-05" db="EMBL/GenBank/DDBJ databases">
        <authorList>
            <person name="Lee S.D."/>
        </authorList>
    </citation>
    <scope>NUCLEOTIDE SEQUENCE [LARGE SCALE GENOMIC DNA]</scope>
    <source>
        <strain evidence="6 7">C5-26</strain>
    </source>
</reference>
<keyword evidence="7" id="KW-1185">Reference proteome</keyword>
<dbReference type="AlphaFoldDB" id="A0A563E7F7"/>
<name>A0A563E7F7_9MICO</name>
<dbReference type="Pfam" id="PF13649">
    <property type="entry name" value="Methyltransf_25"/>
    <property type="match status" value="1"/>
</dbReference>
<comment type="caution">
    <text evidence="6">The sequence shown here is derived from an EMBL/GenBank/DDBJ whole genome shotgun (WGS) entry which is preliminary data.</text>
</comment>
<evidence type="ECO:0000256" key="2">
    <source>
        <dbReference type="ARBA" id="ARBA00022679"/>
    </source>
</evidence>
<dbReference type="CDD" id="cd02440">
    <property type="entry name" value="AdoMet_MTases"/>
    <property type="match status" value="1"/>
</dbReference>
<reference evidence="6 7" key="2">
    <citation type="submission" date="2019-08" db="EMBL/GenBank/DDBJ databases">
        <title>Jejuicoccus antrihumi gen. nov., sp. nov., a new member of the family Dermacoccaceae isolated from a cave.</title>
        <authorList>
            <person name="Schumann P."/>
            <person name="Kim I.S."/>
        </authorList>
    </citation>
    <scope>NUCLEOTIDE SEQUENCE [LARGE SCALE GENOMIC DNA]</scope>
    <source>
        <strain evidence="6 7">C5-26</strain>
    </source>
</reference>
<evidence type="ECO:0000259" key="5">
    <source>
        <dbReference type="Pfam" id="PF13649"/>
    </source>
</evidence>
<dbReference type="GO" id="GO:0032259">
    <property type="term" value="P:methylation"/>
    <property type="evidence" value="ECO:0007669"/>
    <property type="project" value="UniProtKB-KW"/>
</dbReference>
<dbReference type="OrthoDB" id="189743at2"/>
<evidence type="ECO:0000313" key="7">
    <source>
        <dbReference type="Proteomes" id="UP000320244"/>
    </source>
</evidence>
<evidence type="ECO:0000313" key="6">
    <source>
        <dbReference type="EMBL" id="TWP38193.1"/>
    </source>
</evidence>
<evidence type="ECO:0000256" key="3">
    <source>
        <dbReference type="ARBA" id="ARBA00022691"/>
    </source>
</evidence>
<protein>
    <submittedName>
        <fullName evidence="6">Class I SAM-dependent methyltransferase</fullName>
    </submittedName>
</protein>
<sequence length="264" mass="27834">MSTPDEAAAELAHESLSTGDVIGWFEPLYAAAAVGDAVIPWDRGEPHPLLVDWAAASAGTSKDSGSAHDAVETEAIAGASTASSDEYPRSAVETEAIAGASAASSGRALVVGCGPGHDAELIASLGYDTTAFDVSDSAIVGARGRHPHTTARYLVANLFELPTDWHRAFDLVVEVMTVQAMPRTVRAKAIATIRDLVAPGGTLLVIGMHLPDDWMLEQGPPWPLTSEELETFASDGLQGRLISAPREDGPDNYRYTLTRNDEAQ</sequence>
<dbReference type="Proteomes" id="UP000320244">
    <property type="component" value="Unassembled WGS sequence"/>
</dbReference>
<proteinExistence type="predicted"/>